<dbReference type="InterPro" id="IPR002104">
    <property type="entry name" value="Integrase_catalytic"/>
</dbReference>
<protein>
    <submittedName>
        <fullName evidence="3">Integrase/recombinase XerC/integrase/recombinase XerD</fullName>
    </submittedName>
</protein>
<dbReference type="InterPro" id="IPR011010">
    <property type="entry name" value="DNA_brk_join_enz"/>
</dbReference>
<dbReference type="AlphaFoldDB" id="A0A1N6XJC6"/>
<proteinExistence type="predicted"/>
<name>A0A1N6XJC6_9GAMM</name>
<accession>A0A1N6XJC6</accession>
<dbReference type="GO" id="GO:0015074">
    <property type="term" value="P:DNA integration"/>
    <property type="evidence" value="ECO:0007669"/>
    <property type="project" value="InterPro"/>
</dbReference>
<gene>
    <name evidence="3" type="ORF">SAMN05421647_11460</name>
</gene>
<dbReference type="EMBL" id="FTMN01000014">
    <property type="protein sequence ID" value="SIR02468.1"/>
    <property type="molecule type" value="Genomic_DNA"/>
</dbReference>
<dbReference type="Pfam" id="PF00589">
    <property type="entry name" value="Phage_integrase"/>
    <property type="match status" value="1"/>
</dbReference>
<evidence type="ECO:0000313" key="4">
    <source>
        <dbReference type="Proteomes" id="UP000186895"/>
    </source>
</evidence>
<keyword evidence="1" id="KW-0233">DNA recombination</keyword>
<dbReference type="STRING" id="49186.SAMN05421647_11460"/>
<dbReference type="InterPro" id="IPR013762">
    <property type="entry name" value="Integrase-like_cat_sf"/>
</dbReference>
<dbReference type="PROSITE" id="PS51898">
    <property type="entry name" value="TYR_RECOMBINASE"/>
    <property type="match status" value="1"/>
</dbReference>
<dbReference type="SUPFAM" id="SSF56349">
    <property type="entry name" value="DNA breaking-rejoining enzymes"/>
    <property type="match status" value="1"/>
</dbReference>
<organism evidence="3 4">
    <name type="scientific">Marinobacterium stanieri</name>
    <dbReference type="NCBI Taxonomy" id="49186"/>
    <lineage>
        <taxon>Bacteria</taxon>
        <taxon>Pseudomonadati</taxon>
        <taxon>Pseudomonadota</taxon>
        <taxon>Gammaproteobacteria</taxon>
        <taxon>Oceanospirillales</taxon>
        <taxon>Oceanospirillaceae</taxon>
        <taxon>Marinobacterium</taxon>
    </lineage>
</organism>
<feature type="domain" description="Tyr recombinase" evidence="2">
    <location>
        <begin position="1"/>
        <end position="58"/>
    </location>
</feature>
<keyword evidence="4" id="KW-1185">Reference proteome</keyword>
<dbReference type="Proteomes" id="UP000186895">
    <property type="component" value="Unassembled WGS sequence"/>
</dbReference>
<dbReference type="GO" id="GO:0006310">
    <property type="term" value="P:DNA recombination"/>
    <property type="evidence" value="ECO:0007669"/>
    <property type="project" value="UniProtKB-KW"/>
</dbReference>
<reference evidence="3 4" key="1">
    <citation type="submission" date="2017-01" db="EMBL/GenBank/DDBJ databases">
        <authorList>
            <person name="Mah S.A."/>
            <person name="Swanson W.J."/>
            <person name="Moy G.W."/>
            <person name="Vacquier V.D."/>
        </authorList>
    </citation>
    <scope>NUCLEOTIDE SEQUENCE [LARGE SCALE GENOMIC DNA]</scope>
    <source>
        <strain evidence="3 4">DSM 7027</strain>
    </source>
</reference>
<sequence length="58" mass="6596">MGLRDRAILEVYYTTGIRFSELAQLDLADIDFAEQVITIRKGKGSLDRKVQIAPRTLE</sequence>
<evidence type="ECO:0000259" key="2">
    <source>
        <dbReference type="PROSITE" id="PS51898"/>
    </source>
</evidence>
<dbReference type="Gene3D" id="1.10.443.10">
    <property type="entry name" value="Intergrase catalytic core"/>
    <property type="match status" value="1"/>
</dbReference>
<dbReference type="GO" id="GO:0003677">
    <property type="term" value="F:DNA binding"/>
    <property type="evidence" value="ECO:0007669"/>
    <property type="project" value="InterPro"/>
</dbReference>
<evidence type="ECO:0000256" key="1">
    <source>
        <dbReference type="ARBA" id="ARBA00023172"/>
    </source>
</evidence>
<evidence type="ECO:0000313" key="3">
    <source>
        <dbReference type="EMBL" id="SIR02468.1"/>
    </source>
</evidence>